<dbReference type="AlphaFoldDB" id="A0AAF0W660"/>
<name>A0AAF0W660_DAUCS</name>
<organism evidence="2 3">
    <name type="scientific">Daucus carota subsp. sativus</name>
    <name type="common">Carrot</name>
    <dbReference type="NCBI Taxonomy" id="79200"/>
    <lineage>
        <taxon>Eukaryota</taxon>
        <taxon>Viridiplantae</taxon>
        <taxon>Streptophyta</taxon>
        <taxon>Embryophyta</taxon>
        <taxon>Tracheophyta</taxon>
        <taxon>Spermatophyta</taxon>
        <taxon>Magnoliopsida</taxon>
        <taxon>eudicotyledons</taxon>
        <taxon>Gunneridae</taxon>
        <taxon>Pentapetalae</taxon>
        <taxon>asterids</taxon>
        <taxon>campanulids</taxon>
        <taxon>Apiales</taxon>
        <taxon>Apiaceae</taxon>
        <taxon>Apioideae</taxon>
        <taxon>Scandiceae</taxon>
        <taxon>Daucinae</taxon>
        <taxon>Daucus</taxon>
        <taxon>Daucus sect. Daucus</taxon>
    </lineage>
</organism>
<dbReference type="InterPro" id="IPR004332">
    <property type="entry name" value="Transposase_MuDR"/>
</dbReference>
<dbReference type="PANTHER" id="PTHR31973">
    <property type="entry name" value="POLYPROTEIN, PUTATIVE-RELATED"/>
    <property type="match status" value="1"/>
</dbReference>
<keyword evidence="3" id="KW-1185">Reference proteome</keyword>
<evidence type="ECO:0000313" key="3">
    <source>
        <dbReference type="Proteomes" id="UP000077755"/>
    </source>
</evidence>
<accession>A0AAF0W660</accession>
<reference evidence="2" key="2">
    <citation type="submission" date="2022-03" db="EMBL/GenBank/DDBJ databases">
        <title>Draft title - Genomic analysis of global carrot germplasm unveils the trajectory of domestication and the origin of high carotenoid orange carrot.</title>
        <authorList>
            <person name="Iorizzo M."/>
            <person name="Ellison S."/>
            <person name="Senalik D."/>
            <person name="Macko-Podgorni A."/>
            <person name="Grzebelus D."/>
            <person name="Bostan H."/>
            <person name="Rolling W."/>
            <person name="Curaba J."/>
            <person name="Simon P."/>
        </authorList>
    </citation>
    <scope>NUCLEOTIDE SEQUENCE</scope>
    <source>
        <tissue evidence="2">Leaf</tissue>
    </source>
</reference>
<gene>
    <name evidence="2" type="ORF">DCAR_0101491</name>
</gene>
<sequence>MVNCRFIFVEIYSHYKKKHAIKSHAVAYQLVYTFLKSESNRLLVVCGYPDICKWRLWATNNMSTKESFQIKILNNKHTCVRDYNAEIITSSCLATEYARNLRDNHAMKLKEMQADVKETYGISVTLNQYFRAKQKAMREIERDLEHHYAMLFSYVEEIPQKNPGSRVVIDVANPKGAIKFKRIYVCF</sequence>
<proteinExistence type="predicted"/>
<dbReference type="Pfam" id="PF03108">
    <property type="entry name" value="DBD_Tnp_Mut"/>
    <property type="match status" value="1"/>
</dbReference>
<evidence type="ECO:0000313" key="2">
    <source>
        <dbReference type="EMBL" id="WOG82328.1"/>
    </source>
</evidence>
<dbReference type="EMBL" id="CP093343">
    <property type="protein sequence ID" value="WOG82328.1"/>
    <property type="molecule type" value="Genomic_DNA"/>
</dbReference>
<evidence type="ECO:0000259" key="1">
    <source>
        <dbReference type="Pfam" id="PF03108"/>
    </source>
</evidence>
<dbReference type="PANTHER" id="PTHR31973:SF187">
    <property type="entry name" value="MUTATOR TRANSPOSASE MUDRA PROTEIN"/>
    <property type="match status" value="1"/>
</dbReference>
<feature type="domain" description="Transposase MuDR plant" evidence="1">
    <location>
        <begin position="18"/>
        <end position="69"/>
    </location>
</feature>
<dbReference type="Proteomes" id="UP000077755">
    <property type="component" value="Chromosome 1"/>
</dbReference>
<reference evidence="2" key="1">
    <citation type="journal article" date="2016" name="Nat. Genet.">
        <title>A high-quality carrot genome assembly provides new insights into carotenoid accumulation and asterid genome evolution.</title>
        <authorList>
            <person name="Iorizzo M."/>
            <person name="Ellison S."/>
            <person name="Senalik D."/>
            <person name="Zeng P."/>
            <person name="Satapoomin P."/>
            <person name="Huang J."/>
            <person name="Bowman M."/>
            <person name="Iovene M."/>
            <person name="Sanseverino W."/>
            <person name="Cavagnaro P."/>
            <person name="Yildiz M."/>
            <person name="Macko-Podgorni A."/>
            <person name="Moranska E."/>
            <person name="Grzebelus E."/>
            <person name="Grzebelus D."/>
            <person name="Ashrafi H."/>
            <person name="Zheng Z."/>
            <person name="Cheng S."/>
            <person name="Spooner D."/>
            <person name="Van Deynze A."/>
            <person name="Simon P."/>
        </authorList>
    </citation>
    <scope>NUCLEOTIDE SEQUENCE</scope>
    <source>
        <tissue evidence="2">Leaf</tissue>
    </source>
</reference>
<protein>
    <recommendedName>
        <fullName evidence="1">Transposase MuDR plant domain-containing protein</fullName>
    </recommendedName>
</protein>